<accession>A0A6A5TDT1</accession>
<gene>
    <name evidence="1" type="ORF">CC80DRAFT_496460</name>
</gene>
<name>A0A6A5TDT1_9PLEO</name>
<proteinExistence type="predicted"/>
<dbReference type="EMBL" id="ML977021">
    <property type="protein sequence ID" value="KAF1950943.1"/>
    <property type="molecule type" value="Genomic_DNA"/>
</dbReference>
<evidence type="ECO:0000313" key="2">
    <source>
        <dbReference type="Proteomes" id="UP000800035"/>
    </source>
</evidence>
<reference evidence="1" key="1">
    <citation type="journal article" date="2020" name="Stud. Mycol.">
        <title>101 Dothideomycetes genomes: a test case for predicting lifestyles and emergence of pathogens.</title>
        <authorList>
            <person name="Haridas S."/>
            <person name="Albert R."/>
            <person name="Binder M."/>
            <person name="Bloem J."/>
            <person name="Labutti K."/>
            <person name="Salamov A."/>
            <person name="Andreopoulos B."/>
            <person name="Baker S."/>
            <person name="Barry K."/>
            <person name="Bills G."/>
            <person name="Bluhm B."/>
            <person name="Cannon C."/>
            <person name="Castanera R."/>
            <person name="Culley D."/>
            <person name="Daum C."/>
            <person name="Ezra D."/>
            <person name="Gonzalez J."/>
            <person name="Henrissat B."/>
            <person name="Kuo A."/>
            <person name="Liang C."/>
            <person name="Lipzen A."/>
            <person name="Lutzoni F."/>
            <person name="Magnuson J."/>
            <person name="Mondo S."/>
            <person name="Nolan M."/>
            <person name="Ohm R."/>
            <person name="Pangilinan J."/>
            <person name="Park H.-J."/>
            <person name="Ramirez L."/>
            <person name="Alfaro M."/>
            <person name="Sun H."/>
            <person name="Tritt A."/>
            <person name="Yoshinaga Y."/>
            <person name="Zwiers L.-H."/>
            <person name="Turgeon B."/>
            <person name="Goodwin S."/>
            <person name="Spatafora J."/>
            <person name="Crous P."/>
            <person name="Grigoriev I."/>
        </authorList>
    </citation>
    <scope>NUCLEOTIDE SEQUENCE</scope>
    <source>
        <strain evidence="1">CBS 675.92</strain>
    </source>
</reference>
<dbReference type="Proteomes" id="UP000800035">
    <property type="component" value="Unassembled WGS sequence"/>
</dbReference>
<sequence length="163" mass="17686">MLAPPASSYLSLSKTFGPTPIMSGNRGPPCTSAVTECLPAYRYLHLHSSVHYSHELSRVVELPFCLPSDRSLCSYPARHASIFMPSLQVVEAGADLTGHPISPDIAYGTRRAVRIMCVTCSPVPPDSHRSPGPVSIRIPKVRLRNACADPVTSDVRQAVHQRS</sequence>
<keyword evidence="2" id="KW-1185">Reference proteome</keyword>
<protein>
    <submittedName>
        <fullName evidence="1">Uncharacterized protein</fullName>
    </submittedName>
</protein>
<evidence type="ECO:0000313" key="1">
    <source>
        <dbReference type="EMBL" id="KAF1950943.1"/>
    </source>
</evidence>
<dbReference type="AlphaFoldDB" id="A0A6A5TDT1"/>
<organism evidence="1 2">
    <name type="scientific">Byssothecium circinans</name>
    <dbReference type="NCBI Taxonomy" id="147558"/>
    <lineage>
        <taxon>Eukaryota</taxon>
        <taxon>Fungi</taxon>
        <taxon>Dikarya</taxon>
        <taxon>Ascomycota</taxon>
        <taxon>Pezizomycotina</taxon>
        <taxon>Dothideomycetes</taxon>
        <taxon>Pleosporomycetidae</taxon>
        <taxon>Pleosporales</taxon>
        <taxon>Massarineae</taxon>
        <taxon>Massarinaceae</taxon>
        <taxon>Byssothecium</taxon>
    </lineage>
</organism>